<proteinExistence type="predicted"/>
<feature type="transmembrane region" description="Helical" evidence="1">
    <location>
        <begin position="21"/>
        <end position="42"/>
    </location>
</feature>
<evidence type="ECO:0000256" key="1">
    <source>
        <dbReference type="SAM" id="Phobius"/>
    </source>
</evidence>
<dbReference type="Pfam" id="PF05656">
    <property type="entry name" value="DUF805"/>
    <property type="match status" value="1"/>
</dbReference>
<keyword evidence="1" id="KW-0472">Membrane</keyword>
<dbReference type="PANTHER" id="PTHR34980">
    <property type="entry name" value="INNER MEMBRANE PROTEIN-RELATED-RELATED"/>
    <property type="match status" value="1"/>
</dbReference>
<comment type="caution">
    <text evidence="2">The sequence shown here is derived from an EMBL/GenBank/DDBJ whole genome shotgun (WGS) entry which is preliminary data.</text>
</comment>
<dbReference type="Proteomes" id="UP000641137">
    <property type="component" value="Unassembled WGS sequence"/>
</dbReference>
<dbReference type="GO" id="GO:0005886">
    <property type="term" value="C:plasma membrane"/>
    <property type="evidence" value="ECO:0007669"/>
    <property type="project" value="TreeGrafter"/>
</dbReference>
<sequence length="129" mass="14270">MQTDKSMSWVFFGATGRISRMVFLLGNLLLAVIQAFFVYQMAISPEGSAAQSNWAAVASILYFFFLWPMVMLGIKRLHDIDRPGIFSISLVVPILSIAAFIYLCVQPGTAGANQYGYETNRANPVAPRI</sequence>
<organism evidence="2 3">
    <name type="scientific">Limoniibacter endophyticus</name>
    <dbReference type="NCBI Taxonomy" id="1565040"/>
    <lineage>
        <taxon>Bacteria</taxon>
        <taxon>Pseudomonadati</taxon>
        <taxon>Pseudomonadota</taxon>
        <taxon>Alphaproteobacteria</taxon>
        <taxon>Hyphomicrobiales</taxon>
        <taxon>Bartonellaceae</taxon>
        <taxon>Limoniibacter</taxon>
    </lineage>
</organism>
<reference evidence="2" key="1">
    <citation type="journal article" date="2014" name="Int. J. Syst. Evol. Microbiol.">
        <title>Complete genome sequence of Corynebacterium casei LMG S-19264T (=DSM 44701T), isolated from a smear-ripened cheese.</title>
        <authorList>
            <consortium name="US DOE Joint Genome Institute (JGI-PGF)"/>
            <person name="Walter F."/>
            <person name="Albersmeier A."/>
            <person name="Kalinowski J."/>
            <person name="Ruckert C."/>
        </authorList>
    </citation>
    <scope>NUCLEOTIDE SEQUENCE</scope>
    <source>
        <strain evidence="2">KCTC 42097</strain>
    </source>
</reference>
<keyword evidence="3" id="KW-1185">Reference proteome</keyword>
<name>A0A8J3DNV2_9HYPH</name>
<dbReference type="AlphaFoldDB" id="A0A8J3DNV2"/>
<accession>A0A8J3DNV2</accession>
<gene>
    <name evidence="2" type="ORF">GCM10010136_11320</name>
</gene>
<dbReference type="PANTHER" id="PTHR34980:SF3">
    <property type="entry name" value="BLR8105 PROTEIN"/>
    <property type="match status" value="1"/>
</dbReference>
<dbReference type="InterPro" id="IPR008523">
    <property type="entry name" value="DUF805"/>
</dbReference>
<evidence type="ECO:0000313" key="3">
    <source>
        <dbReference type="Proteomes" id="UP000641137"/>
    </source>
</evidence>
<evidence type="ECO:0000313" key="2">
    <source>
        <dbReference type="EMBL" id="GHC67344.1"/>
    </source>
</evidence>
<keyword evidence="1" id="KW-1133">Transmembrane helix</keyword>
<reference evidence="2" key="2">
    <citation type="submission" date="2020-09" db="EMBL/GenBank/DDBJ databases">
        <authorList>
            <person name="Sun Q."/>
            <person name="Kim S."/>
        </authorList>
    </citation>
    <scope>NUCLEOTIDE SEQUENCE</scope>
    <source>
        <strain evidence="2">KCTC 42097</strain>
    </source>
</reference>
<protein>
    <submittedName>
        <fullName evidence="2">DUF805 domain-containing protein</fullName>
    </submittedName>
</protein>
<feature type="transmembrane region" description="Helical" evidence="1">
    <location>
        <begin position="54"/>
        <end position="72"/>
    </location>
</feature>
<feature type="transmembrane region" description="Helical" evidence="1">
    <location>
        <begin position="84"/>
        <end position="103"/>
    </location>
</feature>
<dbReference type="EMBL" id="BMZO01000003">
    <property type="protein sequence ID" value="GHC67344.1"/>
    <property type="molecule type" value="Genomic_DNA"/>
</dbReference>
<keyword evidence="1" id="KW-0812">Transmembrane</keyword>